<proteinExistence type="predicted"/>
<feature type="signal peptide" evidence="1">
    <location>
        <begin position="1"/>
        <end position="23"/>
    </location>
</feature>
<dbReference type="Pfam" id="PF07833">
    <property type="entry name" value="Cu_amine_oxidN1"/>
    <property type="match status" value="1"/>
</dbReference>
<reference evidence="3 4" key="1">
    <citation type="submission" date="2020-02" db="EMBL/GenBank/DDBJ databases">
        <title>Paenibacillus sp. nov., isolated from rhizosphere soil of tomato.</title>
        <authorList>
            <person name="Weon H.-Y."/>
            <person name="Lee S.A."/>
        </authorList>
    </citation>
    <scope>NUCLEOTIDE SEQUENCE [LARGE SCALE GENOMIC DNA]</scope>
    <source>
        <strain evidence="3 4">14171R-81</strain>
    </source>
</reference>
<evidence type="ECO:0000259" key="2">
    <source>
        <dbReference type="Pfam" id="PF07833"/>
    </source>
</evidence>
<protein>
    <submittedName>
        <fullName evidence="3">Copper amine oxidase N-terminal domain-containing protein</fullName>
    </submittedName>
</protein>
<sequence length="325" mass="34920">MRKIGVLFISIILFALSVSSVSAAERTYRVFVHGALSTSNAISQGGSTLVPAKQVLGSLGYAISYDNKTKMTSASKKGTRISFTEGSKTAFVNGTKTALPLAPKKVSGTLYIALKFIVTYSGETMSVDPSTKNIIIGKEAPPAALNIASKPVSTTKVKFRNVKWGMTVAQVKKAETAKLIGSGDGYYYYETKASGMDATLAYRFTNNKLTDAMYIFKVDHINSNAYISDYDSLKSALVGKYGSPDNDQDIVYYGDLYKGDARNTLGTAVAIGQAAFYNMWTTADTEITLALYGDNFDSSLVLQYSGLAYKSEVSNSQNAKAAQGL</sequence>
<gene>
    <name evidence="3" type="ORF">GZH47_19820</name>
</gene>
<dbReference type="Proteomes" id="UP000479114">
    <property type="component" value="Chromosome"/>
</dbReference>
<keyword evidence="4" id="KW-1185">Reference proteome</keyword>
<evidence type="ECO:0000256" key="1">
    <source>
        <dbReference type="SAM" id="SignalP"/>
    </source>
</evidence>
<dbReference type="Gene3D" id="3.30.457.10">
    <property type="entry name" value="Copper amine oxidase-like, N-terminal domain"/>
    <property type="match status" value="1"/>
</dbReference>
<keyword evidence="1" id="KW-0732">Signal</keyword>
<dbReference type="KEGG" id="prz:GZH47_19820"/>
<feature type="domain" description="Copper amine oxidase-like N-terminal" evidence="2">
    <location>
        <begin position="40"/>
        <end position="136"/>
    </location>
</feature>
<organism evidence="3 4">
    <name type="scientific">Paenibacillus rhizovicinus</name>
    <dbReference type="NCBI Taxonomy" id="2704463"/>
    <lineage>
        <taxon>Bacteria</taxon>
        <taxon>Bacillati</taxon>
        <taxon>Bacillota</taxon>
        <taxon>Bacilli</taxon>
        <taxon>Bacillales</taxon>
        <taxon>Paenibacillaceae</taxon>
        <taxon>Paenibacillus</taxon>
    </lineage>
</organism>
<evidence type="ECO:0000313" key="4">
    <source>
        <dbReference type="Proteomes" id="UP000479114"/>
    </source>
</evidence>
<feature type="chain" id="PRO_5025556917" evidence="1">
    <location>
        <begin position="24"/>
        <end position="325"/>
    </location>
</feature>
<accession>A0A6C0P302</accession>
<name>A0A6C0P302_9BACL</name>
<dbReference type="AlphaFoldDB" id="A0A6C0P302"/>
<dbReference type="RefSeq" id="WP_162642676.1">
    <property type="nucleotide sequence ID" value="NZ_CP048286.1"/>
</dbReference>
<dbReference type="EMBL" id="CP048286">
    <property type="protein sequence ID" value="QHW32835.1"/>
    <property type="molecule type" value="Genomic_DNA"/>
</dbReference>
<dbReference type="InterPro" id="IPR012854">
    <property type="entry name" value="Cu_amine_oxidase-like_N"/>
</dbReference>
<dbReference type="InterPro" id="IPR036582">
    <property type="entry name" value="Mao_N_sf"/>
</dbReference>
<dbReference type="SUPFAM" id="SSF55383">
    <property type="entry name" value="Copper amine oxidase, domain N"/>
    <property type="match status" value="1"/>
</dbReference>
<evidence type="ECO:0000313" key="3">
    <source>
        <dbReference type="EMBL" id="QHW32835.1"/>
    </source>
</evidence>